<accession>A0A1X0NUB5</accession>
<feature type="chain" id="PRO_5012191070" description="DUF3456 domain-containing protein" evidence="2">
    <location>
        <begin position="34"/>
        <end position="296"/>
    </location>
</feature>
<feature type="signal peptide" evidence="2">
    <location>
        <begin position="1"/>
        <end position="33"/>
    </location>
</feature>
<reference evidence="4 5" key="1">
    <citation type="submission" date="2017-03" db="EMBL/GenBank/DDBJ databases">
        <title>An alternative strategy for trypanosome survival in the mammalian bloodstream revealed through genome and transcriptome analysis of the ubiquitous bovine parasite Trypanosoma (Megatrypanum) theileri.</title>
        <authorList>
            <person name="Kelly S."/>
            <person name="Ivens A."/>
            <person name="Mott A."/>
            <person name="O'Neill E."/>
            <person name="Emms D."/>
            <person name="Macleod O."/>
            <person name="Voorheis P."/>
            <person name="Matthews J."/>
            <person name="Matthews K."/>
            <person name="Carrington M."/>
        </authorList>
    </citation>
    <scope>NUCLEOTIDE SEQUENCE [LARGE SCALE GENOMIC DNA]</scope>
    <source>
        <strain evidence="4">Edinburgh</strain>
    </source>
</reference>
<sequence>MRHCFFSSRGINASSLLLILCLLITGDVLSVFAADPNDPRFRIHEPSYAYLDCSACLAFAEYLGRRMNASLEHGGSGASFLTTHRLSETNKLKRQAYATSELRAVEVLEKICNDELEENFVLRLDTDKRIRVYESEKSDLPFAQHYSTQDSKALKETSKTAVRSFCTRVMGEEEEAMIALVREEQNLTNVEWRLCDGSTDENSTRPESLGESITSVCVGTEASMKAELGRIQRYEKWQEGFTKRREEAIRNKSNKTEEPVELKPVNHSANPEPFFKMSDLTGGISDDDDDEEDMDL</sequence>
<evidence type="ECO:0000313" key="5">
    <source>
        <dbReference type="Proteomes" id="UP000192257"/>
    </source>
</evidence>
<evidence type="ECO:0000256" key="1">
    <source>
        <dbReference type="SAM" id="MobiDB-lite"/>
    </source>
</evidence>
<dbReference type="GeneID" id="39986003"/>
<proteinExistence type="predicted"/>
<evidence type="ECO:0000313" key="4">
    <source>
        <dbReference type="EMBL" id="ORC88272.1"/>
    </source>
</evidence>
<dbReference type="AlphaFoldDB" id="A0A1X0NUB5"/>
<evidence type="ECO:0000259" key="3">
    <source>
        <dbReference type="Pfam" id="PF11938"/>
    </source>
</evidence>
<feature type="compositionally biased region" description="Basic and acidic residues" evidence="1">
    <location>
        <begin position="247"/>
        <end position="261"/>
    </location>
</feature>
<dbReference type="RefSeq" id="XP_028882338.1">
    <property type="nucleotide sequence ID" value="XM_029026223.1"/>
</dbReference>
<dbReference type="EMBL" id="NBCO01000017">
    <property type="protein sequence ID" value="ORC88272.1"/>
    <property type="molecule type" value="Genomic_DNA"/>
</dbReference>
<keyword evidence="2" id="KW-0732">Signal</keyword>
<keyword evidence="5" id="KW-1185">Reference proteome</keyword>
<evidence type="ECO:0000256" key="2">
    <source>
        <dbReference type="SAM" id="SignalP"/>
    </source>
</evidence>
<dbReference type="VEuPathDB" id="TriTrypDB:TM35_000171440"/>
<dbReference type="Pfam" id="PF11938">
    <property type="entry name" value="DUF3456"/>
    <property type="match status" value="1"/>
</dbReference>
<protein>
    <recommendedName>
        <fullName evidence="3">DUF3456 domain-containing protein</fullName>
    </recommendedName>
</protein>
<name>A0A1X0NUB5_9TRYP</name>
<organism evidence="4 5">
    <name type="scientific">Trypanosoma theileri</name>
    <dbReference type="NCBI Taxonomy" id="67003"/>
    <lineage>
        <taxon>Eukaryota</taxon>
        <taxon>Discoba</taxon>
        <taxon>Euglenozoa</taxon>
        <taxon>Kinetoplastea</taxon>
        <taxon>Metakinetoplastina</taxon>
        <taxon>Trypanosomatida</taxon>
        <taxon>Trypanosomatidae</taxon>
        <taxon>Trypanosoma</taxon>
    </lineage>
</organism>
<comment type="caution">
    <text evidence="4">The sequence shown here is derived from an EMBL/GenBank/DDBJ whole genome shotgun (WGS) entry which is preliminary data.</text>
</comment>
<feature type="compositionally biased region" description="Acidic residues" evidence="1">
    <location>
        <begin position="285"/>
        <end position="296"/>
    </location>
</feature>
<gene>
    <name evidence="4" type="ORF">TM35_000171440</name>
</gene>
<feature type="region of interest" description="Disordered" evidence="1">
    <location>
        <begin position="247"/>
        <end position="296"/>
    </location>
</feature>
<dbReference type="OrthoDB" id="249838at2759"/>
<dbReference type="Proteomes" id="UP000192257">
    <property type="component" value="Unassembled WGS sequence"/>
</dbReference>
<feature type="domain" description="DUF3456" evidence="3">
    <location>
        <begin position="52"/>
        <end position="199"/>
    </location>
</feature>
<dbReference type="InterPro" id="IPR021852">
    <property type="entry name" value="DUF3456"/>
</dbReference>